<sequence length="83" mass="9282">MKKHPKSLQIDNSLQISPVAIIAFVLAGTGYGKSRIGELYFHMYAPQRKPVVLVLNPLDSLGEDQVREKTKANIKAISLGKWY</sequence>
<organism evidence="1 2">
    <name type="scientific">Puccinia graminis f. sp. tritici</name>
    <dbReference type="NCBI Taxonomy" id="56615"/>
    <lineage>
        <taxon>Eukaryota</taxon>
        <taxon>Fungi</taxon>
        <taxon>Dikarya</taxon>
        <taxon>Basidiomycota</taxon>
        <taxon>Pucciniomycotina</taxon>
        <taxon>Pucciniomycetes</taxon>
        <taxon>Pucciniales</taxon>
        <taxon>Pucciniaceae</taxon>
        <taxon>Puccinia</taxon>
    </lineage>
</organism>
<proteinExistence type="predicted"/>
<protein>
    <submittedName>
        <fullName evidence="1">ATP-dependent DNA helicase sgs1</fullName>
    </submittedName>
</protein>
<dbReference type="AlphaFoldDB" id="A0A5B0MG82"/>
<dbReference type="SUPFAM" id="SSF52540">
    <property type="entry name" value="P-loop containing nucleoside triphosphate hydrolases"/>
    <property type="match status" value="1"/>
</dbReference>
<dbReference type="InterPro" id="IPR027417">
    <property type="entry name" value="P-loop_NTPase"/>
</dbReference>
<evidence type="ECO:0000313" key="1">
    <source>
        <dbReference type="EMBL" id="KAA1075712.1"/>
    </source>
</evidence>
<dbReference type="OrthoDB" id="2496478at2759"/>
<keyword evidence="1" id="KW-0547">Nucleotide-binding</keyword>
<keyword evidence="1" id="KW-0067">ATP-binding</keyword>
<dbReference type="Proteomes" id="UP000324748">
    <property type="component" value="Unassembled WGS sequence"/>
</dbReference>
<keyword evidence="1" id="KW-0347">Helicase</keyword>
<reference evidence="1 2" key="1">
    <citation type="submission" date="2019-05" db="EMBL/GenBank/DDBJ databases">
        <title>Emergence of the Ug99 lineage of the wheat stem rust pathogen through somatic hybridization.</title>
        <authorList>
            <person name="Li F."/>
            <person name="Upadhyaya N.M."/>
            <person name="Sperschneider J."/>
            <person name="Matny O."/>
            <person name="Nguyen-Phuc H."/>
            <person name="Mago R."/>
            <person name="Raley C."/>
            <person name="Miller M.E."/>
            <person name="Silverstein K.A.T."/>
            <person name="Henningsen E."/>
            <person name="Hirsch C.D."/>
            <person name="Visser B."/>
            <person name="Pretorius Z.A."/>
            <person name="Steffenson B.J."/>
            <person name="Schwessinger B."/>
            <person name="Dodds P.N."/>
            <person name="Figueroa M."/>
        </authorList>
    </citation>
    <scope>NUCLEOTIDE SEQUENCE [LARGE SCALE GENOMIC DNA]</scope>
    <source>
        <strain evidence="1">21-0</strain>
    </source>
</reference>
<keyword evidence="2" id="KW-1185">Reference proteome</keyword>
<dbReference type="GO" id="GO:0004386">
    <property type="term" value="F:helicase activity"/>
    <property type="evidence" value="ECO:0007669"/>
    <property type="project" value="UniProtKB-KW"/>
</dbReference>
<name>A0A5B0MG82_PUCGR</name>
<keyword evidence="1" id="KW-0378">Hydrolase</keyword>
<gene>
    <name evidence="1" type="primary">SGS1_3</name>
    <name evidence="1" type="ORF">PGT21_000340</name>
</gene>
<dbReference type="EMBL" id="VSWC01000153">
    <property type="protein sequence ID" value="KAA1075712.1"/>
    <property type="molecule type" value="Genomic_DNA"/>
</dbReference>
<dbReference type="Gene3D" id="3.40.50.300">
    <property type="entry name" value="P-loop containing nucleotide triphosphate hydrolases"/>
    <property type="match status" value="1"/>
</dbReference>
<evidence type="ECO:0000313" key="2">
    <source>
        <dbReference type="Proteomes" id="UP000324748"/>
    </source>
</evidence>
<comment type="caution">
    <text evidence="1">The sequence shown here is derived from an EMBL/GenBank/DDBJ whole genome shotgun (WGS) entry which is preliminary data.</text>
</comment>
<accession>A0A5B0MG82</accession>